<feature type="domain" description="AB hydrolase-1" evidence="1">
    <location>
        <begin position="23"/>
        <end position="226"/>
    </location>
</feature>
<dbReference type="Pfam" id="PF12697">
    <property type="entry name" value="Abhydrolase_6"/>
    <property type="match status" value="1"/>
</dbReference>
<dbReference type="RefSeq" id="WP_239679441.1">
    <property type="nucleotide sequence ID" value="NZ_CP070499.1"/>
</dbReference>
<reference evidence="2" key="1">
    <citation type="submission" date="2021-02" db="EMBL/GenBank/DDBJ databases">
        <title>Natrosporangium hydrolyticum gen. nov., sp. nov, a haloalkaliphilic actinobacterium from a soda solonchak soil.</title>
        <authorList>
            <person name="Sorokin D.Y."/>
            <person name="Khijniak T.V."/>
            <person name="Zakharycheva A.P."/>
            <person name="Boueva O.V."/>
            <person name="Ariskina E.V."/>
            <person name="Hahnke R.L."/>
            <person name="Bunk B."/>
            <person name="Sproer C."/>
            <person name="Schumann P."/>
            <person name="Evtushenko L.I."/>
            <person name="Kublanov I.V."/>
        </authorList>
    </citation>
    <scope>NUCLEOTIDE SEQUENCE</scope>
    <source>
        <strain evidence="2">DSM 106523</strain>
    </source>
</reference>
<organism evidence="2 3">
    <name type="scientific">Natronosporangium hydrolyticum</name>
    <dbReference type="NCBI Taxonomy" id="2811111"/>
    <lineage>
        <taxon>Bacteria</taxon>
        <taxon>Bacillati</taxon>
        <taxon>Actinomycetota</taxon>
        <taxon>Actinomycetes</taxon>
        <taxon>Micromonosporales</taxon>
        <taxon>Micromonosporaceae</taxon>
        <taxon>Natronosporangium</taxon>
    </lineage>
</organism>
<dbReference type="Proteomes" id="UP000662857">
    <property type="component" value="Chromosome"/>
</dbReference>
<dbReference type="PANTHER" id="PTHR43433">
    <property type="entry name" value="HYDROLASE, ALPHA/BETA FOLD FAMILY PROTEIN"/>
    <property type="match status" value="1"/>
</dbReference>
<name>A0A895YPA9_9ACTN</name>
<evidence type="ECO:0000313" key="3">
    <source>
        <dbReference type="Proteomes" id="UP000662857"/>
    </source>
</evidence>
<dbReference type="Gene3D" id="3.40.50.1820">
    <property type="entry name" value="alpha/beta hydrolase"/>
    <property type="match status" value="1"/>
</dbReference>
<dbReference type="EMBL" id="CP070499">
    <property type="protein sequence ID" value="QSB17319.1"/>
    <property type="molecule type" value="Genomic_DNA"/>
</dbReference>
<sequence>MLTTDDRVRLDAHHDPGPSELGIVLAHGFTGSWRRPGVRRAAEVLGEVAGVVSFDFRGHGRSGGVSTVGDREVFDLAAAVEWARSLGYRQVATVGFSMGAAVAIRHAADRGAELAGVVAISGPARWFYRDTAAMRRVHWVIETRLGRLAGRVLRQTRIAAGGWQPVPEPPDTAIARIAPTPLLVVHGDADPLFPVEHAHTLHQAAREPKELWVVPGFGHAENAARPALLRRVADWLTNQRPAAATPPGYFGS</sequence>
<dbReference type="GO" id="GO:0016787">
    <property type="term" value="F:hydrolase activity"/>
    <property type="evidence" value="ECO:0007669"/>
    <property type="project" value="UniProtKB-KW"/>
</dbReference>
<evidence type="ECO:0000313" key="2">
    <source>
        <dbReference type="EMBL" id="QSB17319.1"/>
    </source>
</evidence>
<dbReference type="InterPro" id="IPR000073">
    <property type="entry name" value="AB_hydrolase_1"/>
</dbReference>
<keyword evidence="3" id="KW-1185">Reference proteome</keyword>
<accession>A0A895YPA9</accession>
<proteinExistence type="predicted"/>
<dbReference type="InterPro" id="IPR050471">
    <property type="entry name" value="AB_hydrolase"/>
</dbReference>
<dbReference type="PANTHER" id="PTHR43433:SF3">
    <property type="entry name" value="NON-HEME CHLOROPEROXIDASE"/>
    <property type="match status" value="1"/>
</dbReference>
<evidence type="ECO:0000259" key="1">
    <source>
        <dbReference type="Pfam" id="PF12697"/>
    </source>
</evidence>
<dbReference type="SUPFAM" id="SSF53474">
    <property type="entry name" value="alpha/beta-Hydrolases"/>
    <property type="match status" value="1"/>
</dbReference>
<protein>
    <submittedName>
        <fullName evidence="2">Alpha/beta fold hydrolase</fullName>
    </submittedName>
</protein>
<keyword evidence="2" id="KW-0378">Hydrolase</keyword>
<gene>
    <name evidence="2" type="ORF">JQS43_13950</name>
</gene>
<dbReference type="AlphaFoldDB" id="A0A895YPA9"/>
<dbReference type="KEGG" id="nhy:JQS43_13950"/>
<dbReference type="InterPro" id="IPR029058">
    <property type="entry name" value="AB_hydrolase_fold"/>
</dbReference>